<organism evidence="3 4">
    <name type="scientific">Lasiosphaeria hispida</name>
    <dbReference type="NCBI Taxonomy" id="260671"/>
    <lineage>
        <taxon>Eukaryota</taxon>
        <taxon>Fungi</taxon>
        <taxon>Dikarya</taxon>
        <taxon>Ascomycota</taxon>
        <taxon>Pezizomycotina</taxon>
        <taxon>Sordariomycetes</taxon>
        <taxon>Sordariomycetidae</taxon>
        <taxon>Sordariales</taxon>
        <taxon>Lasiosphaeriaceae</taxon>
        <taxon>Lasiosphaeria</taxon>
    </lineage>
</organism>
<dbReference type="Proteomes" id="UP001275084">
    <property type="component" value="Unassembled WGS sequence"/>
</dbReference>
<dbReference type="GO" id="GO:0005525">
    <property type="term" value="F:GTP binding"/>
    <property type="evidence" value="ECO:0007669"/>
    <property type="project" value="UniProtKB-KW"/>
</dbReference>
<dbReference type="Gene3D" id="3.40.50.300">
    <property type="entry name" value="P-loop containing nucleotide triphosphate hydrolases"/>
    <property type="match status" value="1"/>
</dbReference>
<dbReference type="InterPro" id="IPR027417">
    <property type="entry name" value="P-loop_NTPase"/>
</dbReference>
<dbReference type="InterPro" id="IPR001806">
    <property type="entry name" value="Small_GTPase"/>
</dbReference>
<dbReference type="EMBL" id="JAUIQD010000005">
    <property type="protein sequence ID" value="KAK3349685.1"/>
    <property type="molecule type" value="Genomic_DNA"/>
</dbReference>
<dbReference type="Pfam" id="PF00071">
    <property type="entry name" value="Ras"/>
    <property type="match status" value="1"/>
</dbReference>
<comment type="caution">
    <text evidence="3">The sequence shown here is derived from an EMBL/GenBank/DDBJ whole genome shotgun (WGS) entry which is preliminary data.</text>
</comment>
<dbReference type="PRINTS" id="PR00449">
    <property type="entry name" value="RASTRNSFRMNG"/>
</dbReference>
<evidence type="ECO:0000256" key="1">
    <source>
        <dbReference type="ARBA" id="ARBA00022741"/>
    </source>
</evidence>
<proteinExistence type="predicted"/>
<dbReference type="SMART" id="SM00174">
    <property type="entry name" value="RHO"/>
    <property type="match status" value="1"/>
</dbReference>
<dbReference type="GO" id="GO:0007264">
    <property type="term" value="P:small GTPase-mediated signal transduction"/>
    <property type="evidence" value="ECO:0007669"/>
    <property type="project" value="InterPro"/>
</dbReference>
<sequence>MLSGIFAEIRLHHNHESLPLEDSTPPQDDRSMADPLSIAAGVVGLVATAAKISKTLSDLCASVADAPESARAALVAVETTKLCLDTIKELFDTISTLPSERKALIRLDHIAVTCSQCVITLSELEELVCKQLLKNGGNIFDRIRWSWNEKRVLCLLPRLESQKSCIALMISVLQCQTWVDALKDSSRLDEAVDTMLRDDGDLAARIALSERGLEAETQSIILQDSRSTLRPAKYPESSSISLVEDSECEPPRLGDFECLLETSRPYRRAEPNEVDMMSTRGSTIRTVFSTLSFITMNDISIIAVYRLPITLNEITKIGKNLTFTGVLSEKQNPLSLRQNMYSTVPNRMPVKIVVIGDEESGTAELCRCYLSKSLEEGECDDEDDTHITSGQVSPIFPMGMQKYTTTISHKNRKYDVEIWDTSNLRNDKSQQTRLYAQTDVFIFCAGFPSSDSFENIQSKWLPVIQRQRRQVPFLVVGTVGKLGMEATKTMADNFFKQRRKLRGVSKARKYLQCNLVTSSGVTNVFNEALGAVLETKRLYQHYYPIQ</sequence>
<dbReference type="AlphaFoldDB" id="A0AAJ0HFL9"/>
<dbReference type="PANTHER" id="PTHR24072">
    <property type="entry name" value="RHO FAMILY GTPASE"/>
    <property type="match status" value="1"/>
</dbReference>
<protein>
    <submittedName>
        <fullName evidence="3">Uncharacterized protein</fullName>
    </submittedName>
</protein>
<keyword evidence="1" id="KW-0547">Nucleotide-binding</keyword>
<keyword evidence="2" id="KW-0342">GTP-binding</keyword>
<gene>
    <name evidence="3" type="ORF">B0T25DRAFT_548707</name>
</gene>
<dbReference type="InterPro" id="IPR003578">
    <property type="entry name" value="Small_GTPase_Rho"/>
</dbReference>
<dbReference type="GO" id="GO:0003924">
    <property type="term" value="F:GTPase activity"/>
    <property type="evidence" value="ECO:0007669"/>
    <property type="project" value="InterPro"/>
</dbReference>
<dbReference type="SUPFAM" id="SSF52540">
    <property type="entry name" value="P-loop containing nucleoside triphosphate hydrolases"/>
    <property type="match status" value="1"/>
</dbReference>
<evidence type="ECO:0000256" key="2">
    <source>
        <dbReference type="ARBA" id="ARBA00023134"/>
    </source>
</evidence>
<reference evidence="3" key="1">
    <citation type="journal article" date="2023" name="Mol. Phylogenet. Evol.">
        <title>Genome-scale phylogeny and comparative genomics of the fungal order Sordariales.</title>
        <authorList>
            <person name="Hensen N."/>
            <person name="Bonometti L."/>
            <person name="Westerberg I."/>
            <person name="Brannstrom I.O."/>
            <person name="Guillou S."/>
            <person name="Cros-Aarteil S."/>
            <person name="Calhoun S."/>
            <person name="Haridas S."/>
            <person name="Kuo A."/>
            <person name="Mondo S."/>
            <person name="Pangilinan J."/>
            <person name="Riley R."/>
            <person name="LaButti K."/>
            <person name="Andreopoulos B."/>
            <person name="Lipzen A."/>
            <person name="Chen C."/>
            <person name="Yan M."/>
            <person name="Daum C."/>
            <person name="Ng V."/>
            <person name="Clum A."/>
            <person name="Steindorff A."/>
            <person name="Ohm R.A."/>
            <person name="Martin F."/>
            <person name="Silar P."/>
            <person name="Natvig D.O."/>
            <person name="Lalanne C."/>
            <person name="Gautier V."/>
            <person name="Ament-Velasquez S.L."/>
            <person name="Kruys A."/>
            <person name="Hutchinson M.I."/>
            <person name="Powell A.J."/>
            <person name="Barry K."/>
            <person name="Miller A.N."/>
            <person name="Grigoriev I.V."/>
            <person name="Debuchy R."/>
            <person name="Gladieux P."/>
            <person name="Hiltunen Thoren M."/>
            <person name="Johannesson H."/>
        </authorList>
    </citation>
    <scope>NUCLEOTIDE SEQUENCE</scope>
    <source>
        <strain evidence="3">CBS 955.72</strain>
    </source>
</reference>
<keyword evidence="4" id="KW-1185">Reference proteome</keyword>
<evidence type="ECO:0000313" key="4">
    <source>
        <dbReference type="Proteomes" id="UP001275084"/>
    </source>
</evidence>
<reference evidence="3" key="2">
    <citation type="submission" date="2023-06" db="EMBL/GenBank/DDBJ databases">
        <authorList>
            <consortium name="Lawrence Berkeley National Laboratory"/>
            <person name="Haridas S."/>
            <person name="Hensen N."/>
            <person name="Bonometti L."/>
            <person name="Westerberg I."/>
            <person name="Brannstrom I.O."/>
            <person name="Guillou S."/>
            <person name="Cros-Aarteil S."/>
            <person name="Calhoun S."/>
            <person name="Kuo A."/>
            <person name="Mondo S."/>
            <person name="Pangilinan J."/>
            <person name="Riley R."/>
            <person name="Labutti K."/>
            <person name="Andreopoulos B."/>
            <person name="Lipzen A."/>
            <person name="Chen C."/>
            <person name="Yanf M."/>
            <person name="Daum C."/>
            <person name="Ng V."/>
            <person name="Clum A."/>
            <person name="Steindorff A."/>
            <person name="Ohm R."/>
            <person name="Martin F."/>
            <person name="Silar P."/>
            <person name="Natvig D."/>
            <person name="Lalanne C."/>
            <person name="Gautier V."/>
            <person name="Ament-Velasquez S.L."/>
            <person name="Kruys A."/>
            <person name="Hutchinson M.I."/>
            <person name="Powell A.J."/>
            <person name="Barry K."/>
            <person name="Miller A.N."/>
            <person name="Grigoriev I.V."/>
            <person name="Debuchy R."/>
            <person name="Gladieux P."/>
            <person name="Thoren M.H."/>
            <person name="Johannesson H."/>
        </authorList>
    </citation>
    <scope>NUCLEOTIDE SEQUENCE</scope>
    <source>
        <strain evidence="3">CBS 955.72</strain>
    </source>
</reference>
<evidence type="ECO:0000313" key="3">
    <source>
        <dbReference type="EMBL" id="KAK3349685.1"/>
    </source>
</evidence>
<accession>A0AAJ0HFL9</accession>
<name>A0AAJ0HFL9_9PEZI</name>